<dbReference type="SUPFAM" id="SSF56112">
    <property type="entry name" value="Protein kinase-like (PK-like)"/>
    <property type="match status" value="2"/>
</dbReference>
<dbReference type="GO" id="GO:0005886">
    <property type="term" value="C:plasma membrane"/>
    <property type="evidence" value="ECO:0007669"/>
    <property type="project" value="TreeGrafter"/>
</dbReference>
<keyword evidence="2" id="KW-0067">ATP-binding</keyword>
<keyword evidence="1" id="KW-0547">Nucleotide-binding</keyword>
<dbReference type="PROSITE" id="PS00109">
    <property type="entry name" value="PROTEIN_KINASE_TYR"/>
    <property type="match status" value="1"/>
</dbReference>
<evidence type="ECO:0000256" key="2">
    <source>
        <dbReference type="ARBA" id="ARBA00022840"/>
    </source>
</evidence>
<dbReference type="InterPro" id="IPR008266">
    <property type="entry name" value="Tyr_kinase_AS"/>
</dbReference>
<dbReference type="Gene3D" id="1.10.510.10">
    <property type="entry name" value="Transferase(Phosphotransferase) domain 1"/>
    <property type="match status" value="2"/>
</dbReference>
<sequence length="589" mass="67653">MMVVRLQYKNTFSHKKKEFTKEVIIQSQFSHRNIVKLLGCCVEADAPMLITEFVPKGNLSDLLHHLNADEVPLPLDTRLQIASGIAEALVYMHTSQSHPILHGDIKPEKIFLDNNYVPKLSDFGISRLLSMSSDEYTGYVIGSMGCIDPEFCRTGRLSTKSDVYSFGVVLLELTTRRKAIDLDINFLAKTFSSANTKSSRHEYFDKEIAATESIEVLDDIVNLALECVKFELEKRPEMRDVSQCIRKIQKTQEEKRRQEIISSLQRSFKRFITREKINNIINDFKNNPTECFMGKIYRGTSGKISCLAIEMSFNVRDEVLKEFYHQIILHSKVKHENVVKFEGCCMDGDSPILVYESANASLHDILFRGGTINCTIDCLERYKIAVSIAKGLSYLHSLGIVHGDVRTANMLVTNDIPKFKVLLFNVQIKVSGIGASVYFSMVKAAHERIKAENNGYMDPRFLESGVFNKETDIYSLGVVLLELFTGRMVSNRIRKYRIEELWENAVCYHIKETRKIISRCLDPDVSRRPKLEEVITWFREEQRHFWNDRLDGHFCGDDCRASTGGAKFRPLPYLAYNHEERILRSLVNF</sequence>
<protein>
    <recommendedName>
        <fullName evidence="3">Protein kinase domain-containing protein</fullName>
    </recommendedName>
</protein>
<dbReference type="InterPro" id="IPR001245">
    <property type="entry name" value="Ser-Thr/Tyr_kinase_cat_dom"/>
</dbReference>
<dbReference type="FunFam" id="1.10.510.10:FF:000474">
    <property type="entry name" value="Wall-associated receptor kinase 3"/>
    <property type="match status" value="1"/>
</dbReference>
<dbReference type="InterPro" id="IPR000719">
    <property type="entry name" value="Prot_kinase_dom"/>
</dbReference>
<dbReference type="Gene3D" id="3.30.200.20">
    <property type="entry name" value="Phosphorylase Kinase, domain 1"/>
    <property type="match status" value="2"/>
</dbReference>
<dbReference type="PANTHER" id="PTHR27005">
    <property type="entry name" value="WALL-ASSOCIATED RECEPTOR KINASE-LIKE 21"/>
    <property type="match status" value="1"/>
</dbReference>
<evidence type="ECO:0000259" key="3">
    <source>
        <dbReference type="PROSITE" id="PS50011"/>
    </source>
</evidence>
<dbReference type="AlphaFoldDB" id="A0AAV5BX98"/>
<dbReference type="GO" id="GO:0007166">
    <property type="term" value="P:cell surface receptor signaling pathway"/>
    <property type="evidence" value="ECO:0007669"/>
    <property type="project" value="InterPro"/>
</dbReference>
<dbReference type="EMBL" id="BQKI01000003">
    <property type="protein sequence ID" value="GJM90976.1"/>
    <property type="molecule type" value="Genomic_DNA"/>
</dbReference>
<organism evidence="4 5">
    <name type="scientific">Eleusine coracana subsp. coracana</name>
    <dbReference type="NCBI Taxonomy" id="191504"/>
    <lineage>
        <taxon>Eukaryota</taxon>
        <taxon>Viridiplantae</taxon>
        <taxon>Streptophyta</taxon>
        <taxon>Embryophyta</taxon>
        <taxon>Tracheophyta</taxon>
        <taxon>Spermatophyta</taxon>
        <taxon>Magnoliopsida</taxon>
        <taxon>Liliopsida</taxon>
        <taxon>Poales</taxon>
        <taxon>Poaceae</taxon>
        <taxon>PACMAD clade</taxon>
        <taxon>Chloridoideae</taxon>
        <taxon>Cynodonteae</taxon>
        <taxon>Eleusininae</taxon>
        <taxon>Eleusine</taxon>
    </lineage>
</organism>
<comment type="caution">
    <text evidence="4">The sequence shown here is derived from an EMBL/GenBank/DDBJ whole genome shotgun (WGS) entry which is preliminary data.</text>
</comment>
<dbReference type="InterPro" id="IPR011009">
    <property type="entry name" value="Kinase-like_dom_sf"/>
</dbReference>
<evidence type="ECO:0000256" key="1">
    <source>
        <dbReference type="ARBA" id="ARBA00022741"/>
    </source>
</evidence>
<dbReference type="PANTHER" id="PTHR27005:SF363">
    <property type="entry name" value="OS07G0494300 PROTEIN"/>
    <property type="match status" value="1"/>
</dbReference>
<dbReference type="GO" id="GO:0004674">
    <property type="term" value="F:protein serine/threonine kinase activity"/>
    <property type="evidence" value="ECO:0007669"/>
    <property type="project" value="TreeGrafter"/>
</dbReference>
<keyword evidence="5" id="KW-1185">Reference proteome</keyword>
<evidence type="ECO:0000313" key="4">
    <source>
        <dbReference type="EMBL" id="GJM90976.1"/>
    </source>
</evidence>
<evidence type="ECO:0000313" key="5">
    <source>
        <dbReference type="Proteomes" id="UP001054889"/>
    </source>
</evidence>
<name>A0AAV5BX98_ELECO</name>
<proteinExistence type="predicted"/>
<reference evidence="4" key="1">
    <citation type="journal article" date="2018" name="DNA Res.">
        <title>Multiple hybrid de novo genome assembly of finger millet, an orphan allotetraploid crop.</title>
        <authorList>
            <person name="Hatakeyama M."/>
            <person name="Aluri S."/>
            <person name="Balachadran M.T."/>
            <person name="Sivarajan S.R."/>
            <person name="Patrignani A."/>
            <person name="Gruter S."/>
            <person name="Poveda L."/>
            <person name="Shimizu-Inatsugi R."/>
            <person name="Baeten J."/>
            <person name="Francoijs K.J."/>
            <person name="Nataraja K.N."/>
            <person name="Reddy Y.A.N."/>
            <person name="Phadnis S."/>
            <person name="Ravikumar R.L."/>
            <person name="Schlapbach R."/>
            <person name="Sreeman S.M."/>
            <person name="Shimizu K.K."/>
        </authorList>
    </citation>
    <scope>NUCLEOTIDE SEQUENCE</scope>
</reference>
<dbReference type="GO" id="GO:0005524">
    <property type="term" value="F:ATP binding"/>
    <property type="evidence" value="ECO:0007669"/>
    <property type="project" value="UniProtKB-KW"/>
</dbReference>
<reference evidence="4" key="2">
    <citation type="submission" date="2021-12" db="EMBL/GenBank/DDBJ databases">
        <title>Resequencing data analysis of finger millet.</title>
        <authorList>
            <person name="Hatakeyama M."/>
            <person name="Aluri S."/>
            <person name="Balachadran M.T."/>
            <person name="Sivarajan S.R."/>
            <person name="Poveda L."/>
            <person name="Shimizu-Inatsugi R."/>
            <person name="Schlapbach R."/>
            <person name="Sreeman S.M."/>
            <person name="Shimizu K.K."/>
        </authorList>
    </citation>
    <scope>NUCLEOTIDE SEQUENCE</scope>
</reference>
<dbReference type="Pfam" id="PF07714">
    <property type="entry name" value="PK_Tyr_Ser-Thr"/>
    <property type="match status" value="2"/>
</dbReference>
<dbReference type="InterPro" id="IPR045274">
    <property type="entry name" value="WAK-like"/>
</dbReference>
<dbReference type="Proteomes" id="UP001054889">
    <property type="component" value="Unassembled WGS sequence"/>
</dbReference>
<dbReference type="PROSITE" id="PS50011">
    <property type="entry name" value="PROTEIN_KINASE_DOM"/>
    <property type="match status" value="2"/>
</dbReference>
<accession>A0AAV5BX98</accession>
<gene>
    <name evidence="4" type="primary">ga07307</name>
    <name evidence="4" type="ORF">PR202_ga07307</name>
</gene>
<feature type="domain" description="Protein kinase" evidence="3">
    <location>
        <begin position="1"/>
        <end position="248"/>
    </location>
</feature>
<feature type="domain" description="Protein kinase" evidence="3">
    <location>
        <begin position="282"/>
        <end position="547"/>
    </location>
</feature>